<accession>A0ABR3FJB5</accession>
<dbReference type="Proteomes" id="UP001465976">
    <property type="component" value="Unassembled WGS sequence"/>
</dbReference>
<evidence type="ECO:0008006" key="3">
    <source>
        <dbReference type="Google" id="ProtNLM"/>
    </source>
</evidence>
<name>A0ABR3FJB5_9AGAR</name>
<keyword evidence="2" id="KW-1185">Reference proteome</keyword>
<dbReference type="EMBL" id="JBAHYK010000321">
    <property type="protein sequence ID" value="KAL0575261.1"/>
    <property type="molecule type" value="Genomic_DNA"/>
</dbReference>
<reference evidence="1 2" key="1">
    <citation type="submission" date="2024-02" db="EMBL/GenBank/DDBJ databases">
        <title>A draft genome for the cacao thread blight pathogen Marasmius crinis-equi.</title>
        <authorList>
            <person name="Cohen S.P."/>
            <person name="Baruah I.K."/>
            <person name="Amoako-Attah I."/>
            <person name="Bukari Y."/>
            <person name="Meinhardt L.W."/>
            <person name="Bailey B.A."/>
        </authorList>
    </citation>
    <scope>NUCLEOTIDE SEQUENCE [LARGE SCALE GENOMIC DNA]</scope>
    <source>
        <strain evidence="1 2">GH-76</strain>
    </source>
</reference>
<organism evidence="1 2">
    <name type="scientific">Marasmius crinis-equi</name>
    <dbReference type="NCBI Taxonomy" id="585013"/>
    <lineage>
        <taxon>Eukaryota</taxon>
        <taxon>Fungi</taxon>
        <taxon>Dikarya</taxon>
        <taxon>Basidiomycota</taxon>
        <taxon>Agaricomycotina</taxon>
        <taxon>Agaricomycetes</taxon>
        <taxon>Agaricomycetidae</taxon>
        <taxon>Agaricales</taxon>
        <taxon>Marasmiineae</taxon>
        <taxon>Marasmiaceae</taxon>
        <taxon>Marasmius</taxon>
    </lineage>
</organism>
<sequence>MGILTRREGNLKARLGLLAALMLMFVMSSFEFWASVHTGIHGIQDILVNNVGEPLDRKIMAFAQKFGRLGSAEQVLVPLEVRIPEILDST</sequence>
<gene>
    <name evidence="1" type="ORF">V5O48_006697</name>
</gene>
<protein>
    <recommendedName>
        <fullName evidence="3">ABC transporter permease</fullName>
    </recommendedName>
</protein>
<proteinExistence type="predicted"/>
<evidence type="ECO:0000313" key="1">
    <source>
        <dbReference type="EMBL" id="KAL0575261.1"/>
    </source>
</evidence>
<comment type="caution">
    <text evidence="1">The sequence shown here is derived from an EMBL/GenBank/DDBJ whole genome shotgun (WGS) entry which is preliminary data.</text>
</comment>
<evidence type="ECO:0000313" key="2">
    <source>
        <dbReference type="Proteomes" id="UP001465976"/>
    </source>
</evidence>